<evidence type="ECO:0000256" key="1">
    <source>
        <dbReference type="SAM" id="MobiDB-lite"/>
    </source>
</evidence>
<feature type="compositionally biased region" description="Polar residues" evidence="1">
    <location>
        <begin position="42"/>
        <end position="51"/>
    </location>
</feature>
<proteinExistence type="predicted"/>
<feature type="region of interest" description="Disordered" evidence="1">
    <location>
        <begin position="32"/>
        <end position="92"/>
    </location>
</feature>
<organism evidence="2 3">
    <name type="scientific">Steinernema hermaphroditum</name>
    <dbReference type="NCBI Taxonomy" id="289476"/>
    <lineage>
        <taxon>Eukaryota</taxon>
        <taxon>Metazoa</taxon>
        <taxon>Ecdysozoa</taxon>
        <taxon>Nematoda</taxon>
        <taxon>Chromadorea</taxon>
        <taxon>Rhabditida</taxon>
        <taxon>Tylenchina</taxon>
        <taxon>Panagrolaimomorpha</taxon>
        <taxon>Strongyloidoidea</taxon>
        <taxon>Steinernematidae</taxon>
        <taxon>Steinernema</taxon>
    </lineage>
</organism>
<dbReference type="AlphaFoldDB" id="A0AA39H610"/>
<keyword evidence="3" id="KW-1185">Reference proteome</keyword>
<gene>
    <name evidence="2" type="ORF">QR680_003217</name>
</gene>
<protein>
    <submittedName>
        <fullName evidence="2">Uncharacterized protein</fullName>
    </submittedName>
</protein>
<accession>A0AA39H610</accession>
<name>A0AA39H610_9BILA</name>
<reference evidence="2" key="1">
    <citation type="submission" date="2023-06" db="EMBL/GenBank/DDBJ databases">
        <title>Genomic analysis of the entomopathogenic nematode Steinernema hermaphroditum.</title>
        <authorList>
            <person name="Schwarz E.M."/>
            <person name="Heppert J.K."/>
            <person name="Baniya A."/>
            <person name="Schwartz H.T."/>
            <person name="Tan C.-H."/>
            <person name="Antoshechkin I."/>
            <person name="Sternberg P.W."/>
            <person name="Goodrich-Blair H."/>
            <person name="Dillman A.R."/>
        </authorList>
    </citation>
    <scope>NUCLEOTIDE SEQUENCE</scope>
    <source>
        <strain evidence="2">PS9179</strain>
        <tissue evidence="2">Whole animal</tissue>
    </source>
</reference>
<dbReference type="Proteomes" id="UP001175271">
    <property type="component" value="Unassembled WGS sequence"/>
</dbReference>
<feature type="region of interest" description="Disordered" evidence="1">
    <location>
        <begin position="116"/>
        <end position="144"/>
    </location>
</feature>
<dbReference type="EMBL" id="JAUCMV010000005">
    <property type="protein sequence ID" value="KAK0399795.1"/>
    <property type="molecule type" value="Genomic_DNA"/>
</dbReference>
<comment type="caution">
    <text evidence="2">The sequence shown here is derived from an EMBL/GenBank/DDBJ whole genome shotgun (WGS) entry which is preliminary data.</text>
</comment>
<evidence type="ECO:0000313" key="2">
    <source>
        <dbReference type="EMBL" id="KAK0399795.1"/>
    </source>
</evidence>
<sequence>MTVTLQPATDRAKRQTFKNNTSAAAIRYETVASEDDDGDQIAKTSPANASSELCGGRCRSNKGVFTSRSGDHDHITEPAEQPMTTSSNHTRTTSTIIAIDSVMAMMGHRSCAAVANAHSSRGGHKSPPSANLSSPPICTARLDR</sequence>
<evidence type="ECO:0000313" key="3">
    <source>
        <dbReference type="Proteomes" id="UP001175271"/>
    </source>
</evidence>